<gene>
    <name evidence="1" type="ORF">PVAND_003291</name>
</gene>
<dbReference type="Proteomes" id="UP001107558">
    <property type="component" value="Chromosome 3"/>
</dbReference>
<protein>
    <submittedName>
        <fullName evidence="1">Uncharacterized protein</fullName>
    </submittedName>
</protein>
<keyword evidence="2" id="KW-1185">Reference proteome</keyword>
<dbReference type="EMBL" id="JADBJN010000003">
    <property type="protein sequence ID" value="KAG5673227.1"/>
    <property type="molecule type" value="Genomic_DNA"/>
</dbReference>
<proteinExistence type="predicted"/>
<accession>A0A9J6BUP0</accession>
<comment type="caution">
    <text evidence="1">The sequence shown here is derived from an EMBL/GenBank/DDBJ whole genome shotgun (WGS) entry which is preliminary data.</text>
</comment>
<organism evidence="1 2">
    <name type="scientific">Polypedilum vanderplanki</name>
    <name type="common">Sleeping chironomid midge</name>
    <dbReference type="NCBI Taxonomy" id="319348"/>
    <lineage>
        <taxon>Eukaryota</taxon>
        <taxon>Metazoa</taxon>
        <taxon>Ecdysozoa</taxon>
        <taxon>Arthropoda</taxon>
        <taxon>Hexapoda</taxon>
        <taxon>Insecta</taxon>
        <taxon>Pterygota</taxon>
        <taxon>Neoptera</taxon>
        <taxon>Endopterygota</taxon>
        <taxon>Diptera</taxon>
        <taxon>Nematocera</taxon>
        <taxon>Chironomoidea</taxon>
        <taxon>Chironomidae</taxon>
        <taxon>Chironominae</taxon>
        <taxon>Polypedilum</taxon>
        <taxon>Polypedilum</taxon>
    </lineage>
</organism>
<evidence type="ECO:0000313" key="1">
    <source>
        <dbReference type="EMBL" id="KAG5673227.1"/>
    </source>
</evidence>
<dbReference type="AlphaFoldDB" id="A0A9J6BUP0"/>
<sequence>MKFKHFDLRNNSLVLNQSAIIIEIGNNITNFNLRARLQNDFPKELRFLIYTTDITTIKPMRILTEFTIRNKSVQLYEYFLFHKKNKLNFMTFEWFKAEACNKPKK</sequence>
<evidence type="ECO:0000313" key="2">
    <source>
        <dbReference type="Proteomes" id="UP001107558"/>
    </source>
</evidence>
<name>A0A9J6BUP0_POLVA</name>
<reference evidence="1" key="1">
    <citation type="submission" date="2021-03" db="EMBL/GenBank/DDBJ databases">
        <title>Chromosome level genome of the anhydrobiotic midge Polypedilum vanderplanki.</title>
        <authorList>
            <person name="Yoshida Y."/>
            <person name="Kikawada T."/>
            <person name="Gusev O."/>
        </authorList>
    </citation>
    <scope>NUCLEOTIDE SEQUENCE</scope>
    <source>
        <strain evidence="1">NIAS01</strain>
        <tissue evidence="1">Whole body or cell culture</tissue>
    </source>
</reference>